<evidence type="ECO:0000313" key="1">
    <source>
        <dbReference type="EMBL" id="ABN08269.1"/>
    </source>
</evidence>
<reference evidence="1" key="2">
    <citation type="submission" date="2007-03" db="EMBL/GenBank/DDBJ databases">
        <authorList>
            <consortium name="The International Medicago Genome Annotation Group"/>
        </authorList>
    </citation>
    <scope>NUCLEOTIDE SEQUENCE</scope>
</reference>
<reference evidence="1" key="1">
    <citation type="submission" date="2005-03" db="EMBL/GenBank/DDBJ databases">
        <authorList>
            <person name="Town C.D."/>
        </authorList>
    </citation>
    <scope>NUCLEOTIDE SEQUENCE</scope>
</reference>
<protein>
    <submittedName>
        <fullName evidence="1">Uncharacterized protein</fullName>
    </submittedName>
</protein>
<dbReference type="EMBL" id="AC155888">
    <property type="protein sequence ID" value="ABN08269.1"/>
    <property type="molecule type" value="Genomic_DNA"/>
</dbReference>
<sequence>MKPPFGKEFVLGTIKVDLYLLRRNGSRLALMWTNVILHGFFSPSNGSRARFE</sequence>
<organism evidence="1">
    <name type="scientific">Medicago truncatula</name>
    <name type="common">Barrel medic</name>
    <name type="synonym">Medicago tribuloides</name>
    <dbReference type="NCBI Taxonomy" id="3880"/>
    <lineage>
        <taxon>Eukaryota</taxon>
        <taxon>Viridiplantae</taxon>
        <taxon>Streptophyta</taxon>
        <taxon>Embryophyta</taxon>
        <taxon>Tracheophyta</taxon>
        <taxon>Spermatophyta</taxon>
        <taxon>Magnoliopsida</taxon>
        <taxon>eudicotyledons</taxon>
        <taxon>Gunneridae</taxon>
        <taxon>Pentapetalae</taxon>
        <taxon>rosids</taxon>
        <taxon>fabids</taxon>
        <taxon>Fabales</taxon>
        <taxon>Fabaceae</taxon>
        <taxon>Papilionoideae</taxon>
        <taxon>50 kb inversion clade</taxon>
        <taxon>NPAAA clade</taxon>
        <taxon>Hologalegina</taxon>
        <taxon>IRL clade</taxon>
        <taxon>Trifolieae</taxon>
        <taxon>Medicago</taxon>
    </lineage>
</organism>
<name>A2Q3R9_MEDTR</name>
<accession>A2Q3R9</accession>
<proteinExistence type="predicted"/>
<gene>
    <name evidence="1" type="ORF">MtrDRAFT_AC155888g16v2</name>
</gene>
<dbReference type="AlphaFoldDB" id="A2Q3R9"/>